<dbReference type="PROSITE" id="PS50850">
    <property type="entry name" value="MFS"/>
    <property type="match status" value="1"/>
</dbReference>
<sequence>MAELLRSADLRRYLAGQVLSLFGDSALLIVLAIWAKQLTHSSAAAGLVLFAVVAPSLLTPLAGVLVDRVRRRPLLIVVNLLSAVAVLPLLLVHDAGDVWILYVVGALYGLSYAVIGAAQSALLTTILPARLLADANGALQTVREGLRLVAPLAGAGLFVAAGGAAVALLDAATFLAAAAALASMRFAEAAPQAPATSRGAELAAGARHVATTPELRRMTLACGVALLVIGFCETVAFEVVARGLHRPPAFLGVLIAVQGVGAIAGGITAGRAARRLGEGRLAGYGMAVFAAGCLLQASGTLAAVLAGVVLFGFGLPWILVGEYTLLQRRTPAHLQGRAYGAVELMTGAPQTISIALGAGLVAVVDYRILLAVIALVTAGAGASLVRGFRAGGALSERRIARSPG</sequence>
<evidence type="ECO:0000256" key="1">
    <source>
        <dbReference type="ARBA" id="ARBA00004651"/>
    </source>
</evidence>
<dbReference type="RefSeq" id="WP_259313794.1">
    <property type="nucleotide sequence ID" value="NZ_CP087164.1"/>
</dbReference>
<keyword evidence="4 6" id="KW-1133">Transmembrane helix</keyword>
<dbReference type="KEGG" id="sbae:DSM104329_00476"/>
<organism evidence="8 9">
    <name type="scientific">Capillimicrobium parvum</name>
    <dbReference type="NCBI Taxonomy" id="2884022"/>
    <lineage>
        <taxon>Bacteria</taxon>
        <taxon>Bacillati</taxon>
        <taxon>Actinomycetota</taxon>
        <taxon>Thermoleophilia</taxon>
        <taxon>Solirubrobacterales</taxon>
        <taxon>Capillimicrobiaceae</taxon>
        <taxon>Capillimicrobium</taxon>
    </lineage>
</organism>
<keyword evidence="9" id="KW-1185">Reference proteome</keyword>
<accession>A0A9E6XTW2</accession>
<keyword evidence="2" id="KW-1003">Cell membrane</keyword>
<feature type="transmembrane region" description="Helical" evidence="6">
    <location>
        <begin position="304"/>
        <end position="326"/>
    </location>
</feature>
<reference evidence="8" key="1">
    <citation type="journal article" date="2022" name="Int. J. Syst. Evol. Microbiol.">
        <title>Pseudomonas aegrilactucae sp. nov. and Pseudomonas morbosilactucae sp. nov., pathogens causing bacterial rot of lettuce in Japan.</title>
        <authorList>
            <person name="Sawada H."/>
            <person name="Fujikawa T."/>
            <person name="Satou M."/>
        </authorList>
    </citation>
    <scope>NUCLEOTIDE SEQUENCE</scope>
    <source>
        <strain evidence="8">0166_1</strain>
    </source>
</reference>
<evidence type="ECO:0000313" key="9">
    <source>
        <dbReference type="Proteomes" id="UP001162834"/>
    </source>
</evidence>
<feature type="transmembrane region" description="Helical" evidence="6">
    <location>
        <begin position="148"/>
        <end position="165"/>
    </location>
</feature>
<evidence type="ECO:0000313" key="8">
    <source>
        <dbReference type="EMBL" id="UGS34105.1"/>
    </source>
</evidence>
<dbReference type="PANTHER" id="PTHR23513">
    <property type="entry name" value="INTEGRAL MEMBRANE EFFLUX PROTEIN-RELATED"/>
    <property type="match status" value="1"/>
</dbReference>
<dbReference type="Pfam" id="PF07690">
    <property type="entry name" value="MFS_1"/>
    <property type="match status" value="2"/>
</dbReference>
<protein>
    <recommendedName>
        <fullName evidence="7">Major facilitator superfamily (MFS) profile domain-containing protein</fullName>
    </recommendedName>
</protein>
<proteinExistence type="predicted"/>
<feature type="domain" description="Major facilitator superfamily (MFS) profile" evidence="7">
    <location>
        <begin position="1"/>
        <end position="389"/>
    </location>
</feature>
<keyword evidence="5 6" id="KW-0472">Membrane</keyword>
<comment type="subcellular location">
    <subcellularLocation>
        <location evidence="1">Cell membrane</location>
        <topology evidence="1">Multi-pass membrane protein</topology>
    </subcellularLocation>
</comment>
<dbReference type="CDD" id="cd06173">
    <property type="entry name" value="MFS_MefA_like"/>
    <property type="match status" value="1"/>
</dbReference>
<keyword evidence="3 6" id="KW-0812">Transmembrane</keyword>
<evidence type="ECO:0000256" key="5">
    <source>
        <dbReference type="ARBA" id="ARBA00023136"/>
    </source>
</evidence>
<dbReference type="InterPro" id="IPR011701">
    <property type="entry name" value="MFS"/>
</dbReference>
<dbReference type="Gene3D" id="1.20.1250.20">
    <property type="entry name" value="MFS general substrate transporter like domains"/>
    <property type="match status" value="1"/>
</dbReference>
<evidence type="ECO:0000256" key="3">
    <source>
        <dbReference type="ARBA" id="ARBA00022692"/>
    </source>
</evidence>
<dbReference type="AlphaFoldDB" id="A0A9E6XTW2"/>
<dbReference type="EMBL" id="CP087164">
    <property type="protein sequence ID" value="UGS34105.1"/>
    <property type="molecule type" value="Genomic_DNA"/>
</dbReference>
<dbReference type="GO" id="GO:0022857">
    <property type="term" value="F:transmembrane transporter activity"/>
    <property type="evidence" value="ECO:0007669"/>
    <property type="project" value="InterPro"/>
</dbReference>
<name>A0A9E6XTW2_9ACTN</name>
<gene>
    <name evidence="8" type="ORF">DSM104329_00476</name>
</gene>
<feature type="transmembrane region" description="Helical" evidence="6">
    <location>
        <begin position="249"/>
        <end position="269"/>
    </location>
</feature>
<dbReference type="Proteomes" id="UP001162834">
    <property type="component" value="Chromosome"/>
</dbReference>
<feature type="transmembrane region" description="Helical" evidence="6">
    <location>
        <begin position="368"/>
        <end position="388"/>
    </location>
</feature>
<dbReference type="InterPro" id="IPR020846">
    <property type="entry name" value="MFS_dom"/>
</dbReference>
<dbReference type="InterPro" id="IPR022324">
    <property type="entry name" value="Bacilysin_exporter_BacE_put"/>
</dbReference>
<feature type="transmembrane region" description="Helical" evidence="6">
    <location>
        <begin position="73"/>
        <end position="93"/>
    </location>
</feature>
<feature type="transmembrane region" description="Helical" evidence="6">
    <location>
        <begin position="47"/>
        <end position="66"/>
    </location>
</feature>
<feature type="transmembrane region" description="Helical" evidence="6">
    <location>
        <begin position="12"/>
        <end position="35"/>
    </location>
</feature>
<dbReference type="PRINTS" id="PR01988">
    <property type="entry name" value="EXPORTERBACE"/>
</dbReference>
<feature type="transmembrane region" description="Helical" evidence="6">
    <location>
        <begin position="99"/>
        <end position="127"/>
    </location>
</feature>
<evidence type="ECO:0000259" key="7">
    <source>
        <dbReference type="PROSITE" id="PS50850"/>
    </source>
</evidence>
<dbReference type="InterPro" id="IPR036259">
    <property type="entry name" value="MFS_trans_sf"/>
</dbReference>
<evidence type="ECO:0000256" key="4">
    <source>
        <dbReference type="ARBA" id="ARBA00022989"/>
    </source>
</evidence>
<feature type="transmembrane region" description="Helical" evidence="6">
    <location>
        <begin position="338"/>
        <end position="362"/>
    </location>
</feature>
<evidence type="ECO:0000256" key="6">
    <source>
        <dbReference type="SAM" id="Phobius"/>
    </source>
</evidence>
<dbReference type="SUPFAM" id="SSF103473">
    <property type="entry name" value="MFS general substrate transporter"/>
    <property type="match status" value="1"/>
</dbReference>
<dbReference type="GO" id="GO:0005886">
    <property type="term" value="C:plasma membrane"/>
    <property type="evidence" value="ECO:0007669"/>
    <property type="project" value="UniProtKB-SubCell"/>
</dbReference>
<dbReference type="PANTHER" id="PTHR23513:SF6">
    <property type="entry name" value="MAJOR FACILITATOR SUPERFAMILY ASSOCIATED DOMAIN-CONTAINING PROTEIN"/>
    <property type="match status" value="1"/>
</dbReference>
<feature type="transmembrane region" description="Helical" evidence="6">
    <location>
        <begin position="218"/>
        <end position="237"/>
    </location>
</feature>
<evidence type="ECO:0000256" key="2">
    <source>
        <dbReference type="ARBA" id="ARBA00022475"/>
    </source>
</evidence>